<reference evidence="2 3" key="1">
    <citation type="submission" date="2018-06" db="EMBL/GenBank/DDBJ databases">
        <title>Comparative genomics reveals the genomic features of Rhizophagus irregularis, R. cerebriforme, R. diaphanum and Gigaspora rosea, and their symbiotic lifestyle signature.</title>
        <authorList>
            <person name="Morin E."/>
            <person name="San Clemente H."/>
            <person name="Chen E.C.H."/>
            <person name="De La Providencia I."/>
            <person name="Hainaut M."/>
            <person name="Kuo A."/>
            <person name="Kohler A."/>
            <person name="Murat C."/>
            <person name="Tang N."/>
            <person name="Roy S."/>
            <person name="Loubradou J."/>
            <person name="Henrissat B."/>
            <person name="Grigoriev I.V."/>
            <person name="Corradi N."/>
            <person name="Roux C."/>
            <person name="Martin F.M."/>
        </authorList>
    </citation>
    <scope>NUCLEOTIDE SEQUENCE [LARGE SCALE GENOMIC DNA]</scope>
    <source>
        <strain evidence="2 3">DAOM 194757</strain>
    </source>
</reference>
<protein>
    <recommendedName>
        <fullName evidence="4">BED-type domain-containing protein</fullName>
    </recommendedName>
</protein>
<evidence type="ECO:0008006" key="4">
    <source>
        <dbReference type="Google" id="ProtNLM"/>
    </source>
</evidence>
<comment type="caution">
    <text evidence="2">The sequence shown here is derived from an EMBL/GenBank/DDBJ whole genome shotgun (WGS) entry which is preliminary data.</text>
</comment>
<name>A0A397UUT5_9GLOM</name>
<dbReference type="AlphaFoldDB" id="A0A397UUT5"/>
<dbReference type="OrthoDB" id="2432905at2759"/>
<organism evidence="2 3">
    <name type="scientific">Gigaspora rosea</name>
    <dbReference type="NCBI Taxonomy" id="44941"/>
    <lineage>
        <taxon>Eukaryota</taxon>
        <taxon>Fungi</taxon>
        <taxon>Fungi incertae sedis</taxon>
        <taxon>Mucoromycota</taxon>
        <taxon>Glomeromycotina</taxon>
        <taxon>Glomeromycetes</taxon>
        <taxon>Diversisporales</taxon>
        <taxon>Gigasporaceae</taxon>
        <taxon>Gigaspora</taxon>
    </lineage>
</organism>
<evidence type="ECO:0000256" key="1">
    <source>
        <dbReference type="SAM" id="MobiDB-lite"/>
    </source>
</evidence>
<keyword evidence="3" id="KW-1185">Reference proteome</keyword>
<proteinExistence type="predicted"/>
<feature type="region of interest" description="Disordered" evidence="1">
    <location>
        <begin position="45"/>
        <end position="65"/>
    </location>
</feature>
<dbReference type="Proteomes" id="UP000266673">
    <property type="component" value="Unassembled WGS sequence"/>
</dbReference>
<evidence type="ECO:0000313" key="2">
    <source>
        <dbReference type="EMBL" id="RIB13562.1"/>
    </source>
</evidence>
<accession>A0A397UUT5</accession>
<feature type="compositionally biased region" description="Basic and acidic residues" evidence="1">
    <location>
        <begin position="45"/>
        <end position="56"/>
    </location>
</feature>
<dbReference type="EMBL" id="QKWP01000912">
    <property type="protein sequence ID" value="RIB13562.1"/>
    <property type="molecule type" value="Genomic_DNA"/>
</dbReference>
<gene>
    <name evidence="2" type="ORF">C2G38_2040871</name>
</gene>
<evidence type="ECO:0000313" key="3">
    <source>
        <dbReference type="Proteomes" id="UP000266673"/>
    </source>
</evidence>
<sequence>MIDDDKYYPDEYNYEIAEDSRTLAKTFSSAATTPSIQTTYFSKLSDSKNKAKEPVKKRPYKRKQPSFTRDYFDKKVNEKGEEVRICKIINEGGQKCGTEYKSIGSSTGNLITHLSDNHEIVSRDREILKKV</sequence>